<evidence type="ECO:0000259" key="2">
    <source>
        <dbReference type="Pfam" id="PF23394"/>
    </source>
</evidence>
<accession>A0AAE0IGS6</accession>
<sequence>MIKAGELRLIQSPTSPMPVPRDFKVEPPLLPQDTDDDRSKLPTRVILPEDLAKARELMSAEPDATDTPFTDFLTEKAASVMRTVEQEKPQPLDATARVSVPIMDFSIPKPDWELGERIYTASEMFRWIRKTTVTDWTGQKWPKNKTVEQRMVWAPLAHMGEKTLITEKIDVEPHLLPKFLETPKEGDFMTAADCVEKKPGLAILRAGTDDIDEEDDDDDSIGGISDTTTTTSSPSDMPLRRYLRHASRKTTAALATQPRIPKPVKARPPPEDLETLLRGRKRVLEEIIQQRQLAKNGAGVHSKSLSEIGASDIIDASMIDSTNILRAYTGEYTDYNTLVDNFVELNPLKRPKLTHSPYFGPPGTASATNSSAPRPQPGNAIAASMPPPPKPVPAFAPEFSPPSTPPKVIVSSTVSTLLTLELEDLLPDIELIMRDYDKHRQPGLVTSPDSPNADEADIALSPATGILMTTMVRLRQRAIPGKVTGQPGFMNVVENVAARHERLVIFISEGNKHSETMGPLSESDEKALEGFQDFAASLASNIQVKYVGGGVETLAKWVAATICDHAAAESPPVQDFVLAEETRWELFLRRAGMNAYAAQVVLGMLKDPDSEPAIGGPQVYGLPQFVMMTREARVAMFEGVFGGRRVLDRVSERIDSPWGQRQIGELITPPLNNEQVWFEGEDIVARVKEREAAIKSQYYLHLGSVVQVLAYCSLQCSTP</sequence>
<dbReference type="AlphaFoldDB" id="A0AAE0IGS6"/>
<feature type="compositionally biased region" description="Acidic residues" evidence="1">
    <location>
        <begin position="209"/>
        <end position="220"/>
    </location>
</feature>
<dbReference type="Proteomes" id="UP001286456">
    <property type="component" value="Unassembled WGS sequence"/>
</dbReference>
<comment type="caution">
    <text evidence="4">The sequence shown here is derived from an EMBL/GenBank/DDBJ whole genome shotgun (WGS) entry which is preliminary data.</text>
</comment>
<feature type="domain" description="DUF7102" evidence="2">
    <location>
        <begin position="407"/>
        <end position="568"/>
    </location>
</feature>
<feature type="compositionally biased region" description="Low complexity" evidence="1">
    <location>
        <begin position="221"/>
        <end position="236"/>
    </location>
</feature>
<keyword evidence="5" id="KW-1185">Reference proteome</keyword>
<feature type="region of interest" description="Disordered" evidence="1">
    <location>
        <begin position="354"/>
        <end position="391"/>
    </location>
</feature>
<feature type="region of interest" description="Disordered" evidence="1">
    <location>
        <begin position="207"/>
        <end position="271"/>
    </location>
</feature>
<evidence type="ECO:0000259" key="3">
    <source>
        <dbReference type="Pfam" id="PF23395"/>
    </source>
</evidence>
<organism evidence="4 5">
    <name type="scientific">Cercophora scortea</name>
    <dbReference type="NCBI Taxonomy" id="314031"/>
    <lineage>
        <taxon>Eukaryota</taxon>
        <taxon>Fungi</taxon>
        <taxon>Dikarya</taxon>
        <taxon>Ascomycota</taxon>
        <taxon>Pezizomycotina</taxon>
        <taxon>Sordariomycetes</taxon>
        <taxon>Sordariomycetidae</taxon>
        <taxon>Sordariales</taxon>
        <taxon>Lasiosphaeriaceae</taxon>
        <taxon>Cercophora</taxon>
    </lineage>
</organism>
<evidence type="ECO:0000313" key="4">
    <source>
        <dbReference type="EMBL" id="KAK3324006.1"/>
    </source>
</evidence>
<evidence type="ECO:0000313" key="5">
    <source>
        <dbReference type="Proteomes" id="UP001286456"/>
    </source>
</evidence>
<name>A0AAE0IGS6_9PEZI</name>
<dbReference type="Pfam" id="PF23395">
    <property type="entry name" value="SAM_6"/>
    <property type="match status" value="1"/>
</dbReference>
<dbReference type="InterPro" id="IPR057559">
    <property type="entry name" value="SAM_6"/>
</dbReference>
<reference evidence="4" key="2">
    <citation type="submission" date="2023-06" db="EMBL/GenBank/DDBJ databases">
        <authorList>
            <consortium name="Lawrence Berkeley National Laboratory"/>
            <person name="Haridas S."/>
            <person name="Hensen N."/>
            <person name="Bonometti L."/>
            <person name="Westerberg I."/>
            <person name="Brannstrom I.O."/>
            <person name="Guillou S."/>
            <person name="Cros-Aarteil S."/>
            <person name="Calhoun S."/>
            <person name="Kuo A."/>
            <person name="Mondo S."/>
            <person name="Pangilinan J."/>
            <person name="Riley R."/>
            <person name="Labutti K."/>
            <person name="Andreopoulos B."/>
            <person name="Lipzen A."/>
            <person name="Chen C."/>
            <person name="Yanf M."/>
            <person name="Daum C."/>
            <person name="Ng V."/>
            <person name="Clum A."/>
            <person name="Steindorff A."/>
            <person name="Ohm R."/>
            <person name="Martin F."/>
            <person name="Silar P."/>
            <person name="Natvig D."/>
            <person name="Lalanne C."/>
            <person name="Gautier V."/>
            <person name="Ament-Velasquez S.L."/>
            <person name="Kruys A."/>
            <person name="Hutchinson M.I."/>
            <person name="Powell A.J."/>
            <person name="Barry K."/>
            <person name="Miller A.N."/>
            <person name="Grigoriev I.V."/>
            <person name="Debuchy R."/>
            <person name="Gladieux P."/>
            <person name="Thoren M.H."/>
            <person name="Johannesson H."/>
        </authorList>
    </citation>
    <scope>NUCLEOTIDE SEQUENCE</scope>
    <source>
        <strain evidence="4">SMH4131-1</strain>
    </source>
</reference>
<dbReference type="InterPro" id="IPR055528">
    <property type="entry name" value="DUF7102"/>
</dbReference>
<feature type="domain" description="SAM-like" evidence="3">
    <location>
        <begin position="579"/>
        <end position="654"/>
    </location>
</feature>
<proteinExistence type="predicted"/>
<gene>
    <name evidence="4" type="ORF">B0T19DRAFT_427473</name>
</gene>
<protein>
    <submittedName>
        <fullName evidence="4">Uncharacterized protein</fullName>
    </submittedName>
</protein>
<evidence type="ECO:0000256" key="1">
    <source>
        <dbReference type="SAM" id="MobiDB-lite"/>
    </source>
</evidence>
<reference evidence="4" key="1">
    <citation type="journal article" date="2023" name="Mol. Phylogenet. Evol.">
        <title>Genome-scale phylogeny and comparative genomics of the fungal order Sordariales.</title>
        <authorList>
            <person name="Hensen N."/>
            <person name="Bonometti L."/>
            <person name="Westerberg I."/>
            <person name="Brannstrom I.O."/>
            <person name="Guillou S."/>
            <person name="Cros-Aarteil S."/>
            <person name="Calhoun S."/>
            <person name="Haridas S."/>
            <person name="Kuo A."/>
            <person name="Mondo S."/>
            <person name="Pangilinan J."/>
            <person name="Riley R."/>
            <person name="LaButti K."/>
            <person name="Andreopoulos B."/>
            <person name="Lipzen A."/>
            <person name="Chen C."/>
            <person name="Yan M."/>
            <person name="Daum C."/>
            <person name="Ng V."/>
            <person name="Clum A."/>
            <person name="Steindorff A."/>
            <person name="Ohm R.A."/>
            <person name="Martin F."/>
            <person name="Silar P."/>
            <person name="Natvig D.O."/>
            <person name="Lalanne C."/>
            <person name="Gautier V."/>
            <person name="Ament-Velasquez S.L."/>
            <person name="Kruys A."/>
            <person name="Hutchinson M.I."/>
            <person name="Powell A.J."/>
            <person name="Barry K."/>
            <person name="Miller A.N."/>
            <person name="Grigoriev I.V."/>
            <person name="Debuchy R."/>
            <person name="Gladieux P."/>
            <person name="Hiltunen Thoren M."/>
            <person name="Johannesson H."/>
        </authorList>
    </citation>
    <scope>NUCLEOTIDE SEQUENCE</scope>
    <source>
        <strain evidence="4">SMH4131-1</strain>
    </source>
</reference>
<dbReference type="Pfam" id="PF23394">
    <property type="entry name" value="DUF7102"/>
    <property type="match status" value="1"/>
</dbReference>
<dbReference type="EMBL" id="JAUEPO010000004">
    <property type="protein sequence ID" value="KAK3324006.1"/>
    <property type="molecule type" value="Genomic_DNA"/>
</dbReference>
<feature type="region of interest" description="Disordered" evidence="1">
    <location>
        <begin position="1"/>
        <end position="45"/>
    </location>
</feature>